<accession>A0AA96GFS8</accession>
<evidence type="ECO:0000313" key="2">
    <source>
        <dbReference type="Proteomes" id="UP001302719"/>
    </source>
</evidence>
<dbReference type="RefSeq" id="WP_312645998.1">
    <property type="nucleotide sequence ID" value="NZ_CP116967.1"/>
</dbReference>
<dbReference type="EMBL" id="CP116967">
    <property type="protein sequence ID" value="WNM59285.1"/>
    <property type="molecule type" value="Genomic_DNA"/>
</dbReference>
<gene>
    <name evidence="1" type="ORF">PP769_05830</name>
</gene>
<name>A0AA96GFS8_9BACT</name>
<dbReference type="AlphaFoldDB" id="A0AA96GFS8"/>
<evidence type="ECO:0000313" key="1">
    <source>
        <dbReference type="EMBL" id="WNM59285.1"/>
    </source>
</evidence>
<dbReference type="Proteomes" id="UP001302719">
    <property type="component" value="Chromosome"/>
</dbReference>
<keyword evidence="2" id="KW-1185">Reference proteome</keyword>
<reference evidence="1 2" key="1">
    <citation type="submission" date="2023-01" db="EMBL/GenBank/DDBJ databases">
        <title>Cultivation and genomic characterization of new, ubiquitous marine nitrite-oxidizing bacteria from the Nitrospirales.</title>
        <authorList>
            <person name="Mueller A.J."/>
            <person name="Daebeler A."/>
            <person name="Herbold C.W."/>
            <person name="Kirkegaard R.H."/>
            <person name="Daims H."/>
        </authorList>
    </citation>
    <scope>NUCLEOTIDE SEQUENCE [LARGE SCALE GENOMIC DNA]</scope>
    <source>
        <strain evidence="1 2">VA</strain>
    </source>
</reference>
<organism evidence="1 2">
    <name type="scientific">Candidatus Nitrospira allomarina</name>
    <dbReference type="NCBI Taxonomy" id="3020900"/>
    <lineage>
        <taxon>Bacteria</taxon>
        <taxon>Pseudomonadati</taxon>
        <taxon>Nitrospirota</taxon>
        <taxon>Nitrospiria</taxon>
        <taxon>Nitrospirales</taxon>
        <taxon>Nitrospiraceae</taxon>
        <taxon>Nitrospira</taxon>
    </lineage>
</organism>
<dbReference type="KEGG" id="nall:PP769_05830"/>
<protein>
    <submittedName>
        <fullName evidence="1">Uncharacterized protein</fullName>
    </submittedName>
</protein>
<sequence length="171" mass="18675">MDENQRFRRALKNPFVAVGLCLLAGFAVYTNIVDTASDAPGIISVGLNRLLSAPTLPSLSPTGRPHDDEAGQWIEYASRDPFAPIVAASQVQQDPASMGADQTEEKQVTNTFTLKAIALEGEQRSAVINRTVVYEGEMINGYQVLSIQPKGVWLKHQGKNQWLTFSKKATS</sequence>
<proteinExistence type="predicted"/>